<dbReference type="EMBL" id="QBUD01000001">
    <property type="protein sequence ID" value="PUB19177.1"/>
    <property type="molecule type" value="Genomic_DNA"/>
</dbReference>
<dbReference type="OrthoDB" id="9778496at2"/>
<comment type="subcellular location">
    <subcellularLocation>
        <location evidence="1">Cell membrane</location>
        <topology evidence="1">Multi-pass membrane protein</topology>
    </subcellularLocation>
</comment>
<accession>A0A2T6KRK7</accession>
<dbReference type="InterPro" id="IPR003594">
    <property type="entry name" value="HATPase_dom"/>
</dbReference>
<protein>
    <submittedName>
        <fullName evidence="12">Two-component system NarL family sensor kinase</fullName>
    </submittedName>
</protein>
<keyword evidence="9" id="KW-0175">Coiled coil</keyword>
<evidence type="ECO:0000256" key="6">
    <source>
        <dbReference type="ARBA" id="ARBA00022989"/>
    </source>
</evidence>
<evidence type="ECO:0000256" key="1">
    <source>
        <dbReference type="ARBA" id="ARBA00004651"/>
    </source>
</evidence>
<evidence type="ECO:0000256" key="9">
    <source>
        <dbReference type="SAM" id="Coils"/>
    </source>
</evidence>
<proteinExistence type="predicted"/>
<dbReference type="InterPro" id="IPR036890">
    <property type="entry name" value="HATPase_C_sf"/>
</dbReference>
<dbReference type="PANTHER" id="PTHR24421">
    <property type="entry name" value="NITRATE/NITRITE SENSOR PROTEIN NARX-RELATED"/>
    <property type="match status" value="1"/>
</dbReference>
<keyword evidence="3" id="KW-0808">Transferase</keyword>
<evidence type="ECO:0000256" key="5">
    <source>
        <dbReference type="ARBA" id="ARBA00022777"/>
    </source>
</evidence>
<sequence length="468" mass="52402">MTTLLARLRQARPISYGQKVFLLATLPLIAAVFLIFLVVTSQSRQLAEREIQTLEAQLIQTKRDELKNYLSIARTAFVNTYGRAAPDDEVAKLAVTRELSAMLYGQDGYFFVFDYDGNNLVAPRQTYLIDKNWRGLKDIDGIPITDELIRIARSGGGYHSFSWPKPSTGETAQMIVYVNGLQDWRWVIGTGIFIDDVLNNVATSRAVVEARIRRTSFYIVAIAIAALMAVFTTGMFLNLRERRLADAKLKELSQRIIDTQEEERGRVARELHDGISQMLVGVRYALELARRRIATPDKSLDKGITELGSAIQEVRRISRDLRPGVLDDLGLGPAIKSLSDDFMARTNVSTEFETVVFRNRLDQDARIALYRIAQEALTNIERHAQASHVDISLKGHRTGAMLRVSDNGKGMVWPQPPGLQGLGLRNMQERIEQLGGNLRILSSHSGTVIEAQVPLTHMLSPQQTKESA</sequence>
<keyword evidence="13" id="KW-1185">Reference proteome</keyword>
<evidence type="ECO:0000256" key="7">
    <source>
        <dbReference type="ARBA" id="ARBA00023012"/>
    </source>
</evidence>
<dbReference type="GO" id="GO:0005886">
    <property type="term" value="C:plasma membrane"/>
    <property type="evidence" value="ECO:0007669"/>
    <property type="project" value="UniProtKB-SubCell"/>
</dbReference>
<dbReference type="PROSITE" id="PS50109">
    <property type="entry name" value="HIS_KIN"/>
    <property type="match status" value="1"/>
</dbReference>
<dbReference type="Pfam" id="PF17200">
    <property type="entry name" value="sCache_2"/>
    <property type="match status" value="1"/>
</dbReference>
<dbReference type="Gene3D" id="3.30.565.10">
    <property type="entry name" value="Histidine kinase-like ATPase, C-terminal domain"/>
    <property type="match status" value="1"/>
</dbReference>
<feature type="transmembrane region" description="Helical" evidence="10">
    <location>
        <begin position="217"/>
        <end position="239"/>
    </location>
</feature>
<evidence type="ECO:0000313" key="12">
    <source>
        <dbReference type="EMBL" id="PUB19177.1"/>
    </source>
</evidence>
<keyword evidence="7" id="KW-0902">Two-component regulatory system</keyword>
<gene>
    <name evidence="12" type="ORF">C8N45_101770</name>
</gene>
<dbReference type="RefSeq" id="WP_108384838.1">
    <property type="nucleotide sequence ID" value="NZ_QBUD01000001.1"/>
</dbReference>
<dbReference type="Gene3D" id="1.20.5.1930">
    <property type="match status" value="1"/>
</dbReference>
<dbReference type="Proteomes" id="UP000244523">
    <property type="component" value="Unassembled WGS sequence"/>
</dbReference>
<dbReference type="InterPro" id="IPR050482">
    <property type="entry name" value="Sensor_HK_TwoCompSys"/>
</dbReference>
<dbReference type="SMART" id="SM00387">
    <property type="entry name" value="HATPase_c"/>
    <property type="match status" value="1"/>
</dbReference>
<evidence type="ECO:0000256" key="10">
    <source>
        <dbReference type="SAM" id="Phobius"/>
    </source>
</evidence>
<keyword evidence="2" id="KW-1003">Cell membrane</keyword>
<evidence type="ECO:0000256" key="8">
    <source>
        <dbReference type="ARBA" id="ARBA00023136"/>
    </source>
</evidence>
<dbReference type="Gene3D" id="3.30.450.20">
    <property type="entry name" value="PAS domain"/>
    <property type="match status" value="1"/>
</dbReference>
<comment type="caution">
    <text evidence="12">The sequence shown here is derived from an EMBL/GenBank/DDBJ whole genome shotgun (WGS) entry which is preliminary data.</text>
</comment>
<evidence type="ECO:0000313" key="13">
    <source>
        <dbReference type="Proteomes" id="UP000244523"/>
    </source>
</evidence>
<dbReference type="InterPro" id="IPR017171">
    <property type="entry name" value="Sig_transdc_His_kinase_MctS"/>
</dbReference>
<evidence type="ECO:0000256" key="2">
    <source>
        <dbReference type="ARBA" id="ARBA00022475"/>
    </source>
</evidence>
<evidence type="ECO:0000256" key="3">
    <source>
        <dbReference type="ARBA" id="ARBA00022679"/>
    </source>
</evidence>
<evidence type="ECO:0000256" key="4">
    <source>
        <dbReference type="ARBA" id="ARBA00022692"/>
    </source>
</evidence>
<keyword evidence="5 12" id="KW-0418">Kinase</keyword>
<feature type="domain" description="Histidine kinase" evidence="11">
    <location>
        <begin position="369"/>
        <end position="457"/>
    </location>
</feature>
<dbReference type="SMART" id="SM01049">
    <property type="entry name" value="Cache_2"/>
    <property type="match status" value="1"/>
</dbReference>
<feature type="coiled-coil region" evidence="9">
    <location>
        <begin position="37"/>
        <end position="64"/>
    </location>
</feature>
<dbReference type="GO" id="GO:0046983">
    <property type="term" value="F:protein dimerization activity"/>
    <property type="evidence" value="ECO:0007669"/>
    <property type="project" value="InterPro"/>
</dbReference>
<name>A0A2T6KRK7_9RHOB</name>
<dbReference type="InterPro" id="IPR005467">
    <property type="entry name" value="His_kinase_dom"/>
</dbReference>
<dbReference type="PANTHER" id="PTHR24421:SF59">
    <property type="entry name" value="OXYGEN SENSOR HISTIDINE KINASE NREB"/>
    <property type="match status" value="1"/>
</dbReference>
<dbReference type="Pfam" id="PF07730">
    <property type="entry name" value="HisKA_3"/>
    <property type="match status" value="1"/>
</dbReference>
<keyword evidence="4 10" id="KW-0812">Transmembrane</keyword>
<dbReference type="SUPFAM" id="SSF55874">
    <property type="entry name" value="ATPase domain of HSP90 chaperone/DNA topoisomerase II/histidine kinase"/>
    <property type="match status" value="1"/>
</dbReference>
<dbReference type="PIRSF" id="PIRSF037314">
    <property type="entry name" value="STHK_MctS"/>
    <property type="match status" value="1"/>
</dbReference>
<keyword evidence="6 10" id="KW-1133">Transmembrane helix</keyword>
<dbReference type="GO" id="GO:0000155">
    <property type="term" value="F:phosphorelay sensor kinase activity"/>
    <property type="evidence" value="ECO:0007669"/>
    <property type="project" value="InterPro"/>
</dbReference>
<feature type="transmembrane region" description="Helical" evidence="10">
    <location>
        <begin position="20"/>
        <end position="39"/>
    </location>
</feature>
<dbReference type="Pfam" id="PF02518">
    <property type="entry name" value="HATPase_c"/>
    <property type="match status" value="1"/>
</dbReference>
<dbReference type="InterPro" id="IPR011712">
    <property type="entry name" value="Sig_transdc_His_kin_sub3_dim/P"/>
</dbReference>
<reference evidence="12 13" key="1">
    <citation type="submission" date="2018-04" db="EMBL/GenBank/DDBJ databases">
        <title>Genomic Encyclopedia of Archaeal and Bacterial Type Strains, Phase II (KMG-II): from individual species to whole genera.</title>
        <authorList>
            <person name="Goeker M."/>
        </authorList>
    </citation>
    <scope>NUCLEOTIDE SEQUENCE [LARGE SCALE GENOMIC DNA]</scope>
    <source>
        <strain evidence="12 13">DSM 29955</strain>
    </source>
</reference>
<dbReference type="CDD" id="cd16917">
    <property type="entry name" value="HATPase_UhpB-NarQ-NarX-like"/>
    <property type="match status" value="1"/>
</dbReference>
<organism evidence="12 13">
    <name type="scientific">Yoonia sediminilitoris</name>
    <dbReference type="NCBI Taxonomy" id="1286148"/>
    <lineage>
        <taxon>Bacteria</taxon>
        <taxon>Pseudomonadati</taxon>
        <taxon>Pseudomonadota</taxon>
        <taxon>Alphaproteobacteria</taxon>
        <taxon>Rhodobacterales</taxon>
        <taxon>Paracoccaceae</taxon>
        <taxon>Yoonia</taxon>
    </lineage>
</organism>
<dbReference type="InterPro" id="IPR033480">
    <property type="entry name" value="sCache_2"/>
</dbReference>
<dbReference type="AlphaFoldDB" id="A0A2T6KRK7"/>
<evidence type="ECO:0000259" key="11">
    <source>
        <dbReference type="PROSITE" id="PS50109"/>
    </source>
</evidence>
<keyword evidence="8 10" id="KW-0472">Membrane</keyword>